<feature type="compositionally biased region" description="Basic and acidic residues" evidence="2">
    <location>
        <begin position="347"/>
        <end position="357"/>
    </location>
</feature>
<dbReference type="HOGENOM" id="CLU_267715_0_0_1"/>
<feature type="compositionally biased region" description="Low complexity" evidence="2">
    <location>
        <begin position="535"/>
        <end position="544"/>
    </location>
</feature>
<dbReference type="OrthoDB" id="751084at2759"/>
<dbReference type="GO" id="GO:0005769">
    <property type="term" value="C:early endosome"/>
    <property type="evidence" value="ECO:0007669"/>
    <property type="project" value="TreeGrafter"/>
</dbReference>
<dbReference type="GO" id="GO:0005829">
    <property type="term" value="C:cytosol"/>
    <property type="evidence" value="ECO:0007669"/>
    <property type="project" value="GOC"/>
</dbReference>
<dbReference type="OMA" id="IHTIFYD"/>
<dbReference type="EMBL" id="KB308638">
    <property type="protein sequence ID" value="ELT97183.1"/>
    <property type="molecule type" value="Genomic_DNA"/>
</dbReference>
<name>R7TTE8_CAPTE</name>
<feature type="compositionally biased region" description="Basic and acidic residues" evidence="2">
    <location>
        <begin position="795"/>
        <end position="820"/>
    </location>
</feature>
<feature type="region of interest" description="Disordered" evidence="2">
    <location>
        <begin position="214"/>
        <end position="321"/>
    </location>
</feature>
<evidence type="ECO:0000259" key="3">
    <source>
        <dbReference type="Pfam" id="PF15255"/>
    </source>
</evidence>
<reference evidence="4 6" key="2">
    <citation type="journal article" date="2013" name="Nature">
        <title>Insights into bilaterian evolution from three spiralian genomes.</title>
        <authorList>
            <person name="Simakov O."/>
            <person name="Marletaz F."/>
            <person name="Cho S.J."/>
            <person name="Edsinger-Gonzales E."/>
            <person name="Havlak P."/>
            <person name="Hellsten U."/>
            <person name="Kuo D.H."/>
            <person name="Larsson T."/>
            <person name="Lv J."/>
            <person name="Arendt D."/>
            <person name="Savage R."/>
            <person name="Osoegawa K."/>
            <person name="de Jong P."/>
            <person name="Grimwood J."/>
            <person name="Chapman J.A."/>
            <person name="Shapiro H."/>
            <person name="Aerts A."/>
            <person name="Otillar R.P."/>
            <person name="Terry A.Y."/>
            <person name="Boore J.L."/>
            <person name="Grigoriev I.V."/>
            <person name="Lindberg D.R."/>
            <person name="Seaver E.C."/>
            <person name="Weisblat D.A."/>
            <person name="Putnam N.H."/>
            <person name="Rokhsar D.S."/>
        </authorList>
    </citation>
    <scope>NUCLEOTIDE SEQUENCE</scope>
    <source>
        <strain evidence="4 6">I ESC-2004</strain>
    </source>
</reference>
<dbReference type="GO" id="GO:0036010">
    <property type="term" value="P:protein localization to endosome"/>
    <property type="evidence" value="ECO:0007669"/>
    <property type="project" value="TreeGrafter"/>
</dbReference>
<feature type="region of interest" description="Disordered" evidence="2">
    <location>
        <begin position="120"/>
        <end position="139"/>
    </location>
</feature>
<evidence type="ECO:0000313" key="6">
    <source>
        <dbReference type="Proteomes" id="UP000014760"/>
    </source>
</evidence>
<dbReference type="Pfam" id="PF15255">
    <property type="entry name" value="CAP-ZIP_m"/>
    <property type="match status" value="1"/>
</dbReference>
<evidence type="ECO:0000313" key="5">
    <source>
        <dbReference type="EnsemblMetazoa" id="CapteP196064"/>
    </source>
</evidence>
<feature type="compositionally biased region" description="Acidic residues" evidence="2">
    <location>
        <begin position="1047"/>
        <end position="1057"/>
    </location>
</feature>
<dbReference type="EnsemblMetazoa" id="CapteT196064">
    <property type="protein sequence ID" value="CapteP196064"/>
    <property type="gene ID" value="CapteG196064"/>
</dbReference>
<feature type="compositionally biased region" description="Acidic residues" evidence="2">
    <location>
        <begin position="245"/>
        <end position="261"/>
    </location>
</feature>
<feature type="compositionally biased region" description="Low complexity" evidence="2">
    <location>
        <begin position="651"/>
        <end position="673"/>
    </location>
</feature>
<organism evidence="4">
    <name type="scientific">Capitella teleta</name>
    <name type="common">Polychaete worm</name>
    <dbReference type="NCBI Taxonomy" id="283909"/>
    <lineage>
        <taxon>Eukaryota</taxon>
        <taxon>Metazoa</taxon>
        <taxon>Spiralia</taxon>
        <taxon>Lophotrochozoa</taxon>
        <taxon>Annelida</taxon>
        <taxon>Polychaeta</taxon>
        <taxon>Sedentaria</taxon>
        <taxon>Scolecida</taxon>
        <taxon>Capitellidae</taxon>
        <taxon>Capitella</taxon>
    </lineage>
</organism>
<feature type="domain" description="FAM21/CAPZIP" evidence="3">
    <location>
        <begin position="918"/>
        <end position="999"/>
    </location>
</feature>
<evidence type="ECO:0000313" key="4">
    <source>
        <dbReference type="EMBL" id="ELT97183.1"/>
    </source>
</evidence>
<dbReference type="EMBL" id="AMQN01002201">
    <property type="status" value="NOT_ANNOTATED_CDS"/>
    <property type="molecule type" value="Genomic_DNA"/>
</dbReference>
<dbReference type="GO" id="GO:1901981">
    <property type="term" value="F:phosphatidylinositol phosphate binding"/>
    <property type="evidence" value="ECO:0007669"/>
    <property type="project" value="TreeGrafter"/>
</dbReference>
<feature type="region of interest" description="Disordered" evidence="2">
    <location>
        <begin position="170"/>
        <end position="194"/>
    </location>
</feature>
<reference evidence="5" key="3">
    <citation type="submission" date="2015-06" db="UniProtKB">
        <authorList>
            <consortium name="EnsemblMetazoa"/>
        </authorList>
    </citation>
    <scope>IDENTIFICATION</scope>
</reference>
<dbReference type="GO" id="GO:0071203">
    <property type="term" value="C:WASH complex"/>
    <property type="evidence" value="ECO:0007669"/>
    <property type="project" value="TreeGrafter"/>
</dbReference>
<feature type="compositionally biased region" description="Basic and acidic residues" evidence="2">
    <location>
        <begin position="853"/>
        <end position="866"/>
    </location>
</feature>
<feature type="compositionally biased region" description="Acidic residues" evidence="2">
    <location>
        <begin position="567"/>
        <end position="577"/>
    </location>
</feature>
<dbReference type="Proteomes" id="UP000014760">
    <property type="component" value="Unassembled WGS sequence"/>
</dbReference>
<feature type="compositionally biased region" description="Polar residues" evidence="2">
    <location>
        <begin position="451"/>
        <end position="460"/>
    </location>
</feature>
<feature type="compositionally biased region" description="Acidic residues" evidence="2">
    <location>
        <begin position="214"/>
        <end position="225"/>
    </location>
</feature>
<reference evidence="6" key="1">
    <citation type="submission" date="2012-12" db="EMBL/GenBank/DDBJ databases">
        <authorList>
            <person name="Hellsten U."/>
            <person name="Grimwood J."/>
            <person name="Chapman J.A."/>
            <person name="Shapiro H."/>
            <person name="Aerts A."/>
            <person name="Otillar R.P."/>
            <person name="Terry A.Y."/>
            <person name="Boore J.L."/>
            <person name="Simakov O."/>
            <person name="Marletaz F."/>
            <person name="Cho S.-J."/>
            <person name="Edsinger-Gonzales E."/>
            <person name="Havlak P."/>
            <person name="Kuo D.-H."/>
            <person name="Larsson T."/>
            <person name="Lv J."/>
            <person name="Arendt D."/>
            <person name="Savage R."/>
            <person name="Osoegawa K."/>
            <person name="de Jong P."/>
            <person name="Lindberg D.R."/>
            <person name="Seaver E.C."/>
            <person name="Weisblat D.A."/>
            <person name="Putnam N.H."/>
            <person name="Grigoriev I.V."/>
            <person name="Rokhsar D.S."/>
        </authorList>
    </citation>
    <scope>NUCLEOTIDE SEQUENCE</scope>
    <source>
        <strain evidence="6">I ESC-2004</strain>
    </source>
</reference>
<feature type="region of interest" description="Disordered" evidence="2">
    <location>
        <begin position="1137"/>
        <end position="1164"/>
    </location>
</feature>
<feature type="compositionally biased region" description="Acidic residues" evidence="2">
    <location>
        <begin position="302"/>
        <end position="311"/>
    </location>
</feature>
<feature type="compositionally biased region" description="Basic and acidic residues" evidence="2">
    <location>
        <begin position="719"/>
        <end position="728"/>
    </location>
</feature>
<evidence type="ECO:0000256" key="2">
    <source>
        <dbReference type="SAM" id="MobiDB-lite"/>
    </source>
</evidence>
<feature type="region of interest" description="Disordered" evidence="2">
    <location>
        <begin position="435"/>
        <end position="1080"/>
    </location>
</feature>
<protein>
    <recommendedName>
        <fullName evidence="3">FAM21/CAPZIP domain-containing protein</fullName>
    </recommendedName>
</protein>
<sequence length="1334" mass="145060">MVPPIGPPTNEIGSGEESDARTMNGDADPSPGESSWERAWTLDEMRQGATDWSLASDAGMLQYLQGFSQRLVNQTHEIQKQMDGLLHEVKLTNVRVDSTFNDFIMLANTQFVENRVYDEDVTQDGEEKDSVKEKEKNKEEKEAELIPKINEALSLGLNVIESAFEKLDINDANSDSDDDDSPYKNDPILEPIDPYIGRSLPYIIGTQAFYQDDDVGLVDEPSDEAVSDHGSISQSESESEKESESESESEEESESESESESEQSKRPKHRTSNSKDLFANSADESEDEGDLFGMAKEKEDSFSESESEPDEKEVVQTQQRGPVDFASELASKIGVAPTPVVQEGGDIEQKKTPKAFDDNLFGPPDEADDDMFGSAFSKKDGLFSSGGGLFDNNSTQGNLLRMKPPRLLQLHQPKRNLSYRKRLTVDCLEVSFANDNDLFASRDEPPEDDFLSSNSSTQSKKAPPAKKISGLFDDDEEDLFATAAPVQKQPSTAKPQKKPAVFSESDLFRDSDKDEEDEGDLFTQPTRGTKPKPTEPTGKKLPPGAVSMFGGAANPLSAAIKARAPVEEDGESSDDDGGPLGQPPAPTKSPLDAGLLAKPRVVKEPSPAPSSSSLFAEEPEDLFKAEKKPKAAQPSRGLFDDEEPEDSGDIFSSAQKSTQSQKSAPKSKPSLLFSDEESDDLFAAQTTQQTTEKRKKPIGGVALFGGSDPFGSSPPEVTTPKKKDEAVRPKKKSISLFDDDDDLFGESTKVTQPSGRRRTKSKSLFEDEDLLFAGTSSKDSPDVDLFGSSSPPPSKESKDHLSVMSSKKPDSVKSHEKKPDLMGSSPDDDIFGDSTPAKTDAVKVSGVTTAESSSDKQVEEPKESPKAKKWKPPGGVPMFGGMLPPKRQASEEEEEKASSPDPVASSPEDDLFAPKPKSQSRPAFNPAAMMPGAMHPRLNKPDVEPRSEAGASAMPPSGAVESSISFDEPVKTSTLECVAKNRVRVQTSRRPPSRRTTARPATSSPTKPLDATDSSLPTEDPRVPPFTTNHSADEPMVAEQPPPISNWDDDDDDDEDIFGTKQVTIKKNPTKSKPVEDLFASPVRLEPPPVVLEDDPLISHIEKHKPANALFATKPKATILDDDDDIFASTKENAAKVRSPVDNNSDDDLFGPPAPSSQKIKKSPIDEDLFAEPVVQTKPAKVDLSDDEDIFATTVTKKPKAKKEDSTDDIFGEVTKSISKAKVFEDYDDDDDIFGATKASSKKAVTKDENLFNDDTDIFADIPAKKPKEKKAKKSGKSLFSDDVDDIFATDAVKPKATKSSSKKSKKTPAKFVDDIFADDPTNIFDDPLNALGN</sequence>
<proteinExistence type="predicted"/>
<dbReference type="PANTHER" id="PTHR21669">
    <property type="entry name" value="CAPZ-INTERACTING PROTEIN AND RELATED PROTEINS"/>
    <property type="match status" value="1"/>
</dbReference>
<dbReference type="GO" id="GO:1905394">
    <property type="term" value="F:retromer complex binding"/>
    <property type="evidence" value="ECO:0007669"/>
    <property type="project" value="TreeGrafter"/>
</dbReference>
<gene>
    <name evidence="4" type="ORF">CAPTEDRAFT_196064</name>
</gene>
<evidence type="ECO:0000256" key="1">
    <source>
        <dbReference type="ARBA" id="ARBA00022553"/>
    </source>
</evidence>
<feature type="compositionally biased region" description="Polar residues" evidence="2">
    <location>
        <begin position="960"/>
        <end position="975"/>
    </location>
</feature>
<accession>R7TTE8</accession>
<keyword evidence="1" id="KW-0597">Phosphoprotein</keyword>
<dbReference type="InterPro" id="IPR029341">
    <property type="entry name" value="FAM21/CAPZIP"/>
</dbReference>
<dbReference type="PANTHER" id="PTHR21669:SF1">
    <property type="entry name" value="WASH COMPLEX SUBUNIT 2"/>
    <property type="match status" value="1"/>
</dbReference>
<dbReference type="STRING" id="283909.R7TTE8"/>
<keyword evidence="6" id="KW-1185">Reference proteome</keyword>
<feature type="region of interest" description="Disordered" evidence="2">
    <location>
        <begin position="1"/>
        <end position="35"/>
    </location>
</feature>
<dbReference type="GO" id="GO:0042147">
    <property type="term" value="P:retrograde transport, endosome to Golgi"/>
    <property type="evidence" value="ECO:0007669"/>
    <property type="project" value="TreeGrafter"/>
</dbReference>
<feature type="compositionally biased region" description="Basic and acidic residues" evidence="2">
    <location>
        <begin position="128"/>
        <end position="139"/>
    </location>
</feature>
<feature type="region of interest" description="Disordered" evidence="2">
    <location>
        <begin position="334"/>
        <end position="373"/>
    </location>
</feature>